<dbReference type="Pfam" id="PF25881">
    <property type="entry name" value="HH_YBHG"/>
    <property type="match status" value="1"/>
</dbReference>
<protein>
    <submittedName>
        <fullName evidence="6">Efflux RND transporter periplasmic adaptor subunit</fullName>
    </submittedName>
</protein>
<feature type="domain" description="CusB-like beta-barrel" evidence="4">
    <location>
        <begin position="298"/>
        <end position="369"/>
    </location>
</feature>
<dbReference type="Proteomes" id="UP000318509">
    <property type="component" value="Unassembled WGS sequence"/>
</dbReference>
<name>A0A537K4R8_9BACT</name>
<dbReference type="Gene3D" id="1.10.287.470">
    <property type="entry name" value="Helix hairpin bin"/>
    <property type="match status" value="3"/>
</dbReference>
<comment type="caution">
    <text evidence="6">The sequence shown here is derived from an EMBL/GenBank/DDBJ whole genome shotgun (WGS) entry which is preliminary data.</text>
</comment>
<sequence>MRWGNTVRGRFHMERLVVVGMVMLALAGGTFIGRSKGRPAPPAAQPAAVMSQAPASVVIGAARRIDAVTRVLASGSVTSIRDSKIGSRLSGRVAAVLVEEGQRVAAGTPLLRLDTSDLEAQEAQAEANVAGARARLDEVLAGQRPQERQQVTNAVSQAEAALHSAQASLDLAQANVQRMRSLKTQGAVSQQDLDSAETQARVAQAQVVQAQAAYDSAKQNWNIMTVGARQEDIQQARAQLAQAEAGLAMVREQLRESTISAPFDGTITRRNVEPGEVVSSAGGASQSPLFVLSQVADVYVEFIVPAQHRSELQQGQAAQMAVDGLPGRVFDGRVEEIRPAADVASRTFGVKIRVPNPQGILRPGMFARGAIVVGVRHAVLSIPEQAVVTATSGPIVYVAREGRAIRQSVTLGEHHEGSVEVTSGLAEGDTVVIEGQDGLTDNQPITPRTP</sequence>
<feature type="domain" description="YbhG-like alpha-helical hairpin" evidence="3">
    <location>
        <begin position="113"/>
        <end position="254"/>
    </location>
</feature>
<gene>
    <name evidence="6" type="ORF">E6H00_05950</name>
</gene>
<dbReference type="InterPro" id="IPR058637">
    <property type="entry name" value="YknX-like_C"/>
</dbReference>
<dbReference type="EMBL" id="VBAK01000107">
    <property type="protein sequence ID" value="TMI90763.1"/>
    <property type="molecule type" value="Genomic_DNA"/>
</dbReference>
<dbReference type="AlphaFoldDB" id="A0A537K4R8"/>
<reference evidence="6 7" key="1">
    <citation type="journal article" date="2019" name="Nat. Microbiol.">
        <title>Mediterranean grassland soil C-N compound turnover is dependent on rainfall and depth, and is mediated by genomically divergent microorganisms.</title>
        <authorList>
            <person name="Diamond S."/>
            <person name="Andeer P.F."/>
            <person name="Li Z."/>
            <person name="Crits-Christoph A."/>
            <person name="Burstein D."/>
            <person name="Anantharaman K."/>
            <person name="Lane K.R."/>
            <person name="Thomas B.C."/>
            <person name="Pan C."/>
            <person name="Northen T.R."/>
            <person name="Banfield J.F."/>
        </authorList>
    </citation>
    <scope>NUCLEOTIDE SEQUENCE [LARGE SCALE GENOMIC DNA]</scope>
    <source>
        <strain evidence="6">NP_3</strain>
    </source>
</reference>
<dbReference type="InterPro" id="IPR058792">
    <property type="entry name" value="Beta-barrel_RND_2"/>
</dbReference>
<dbReference type="Gene3D" id="2.40.30.170">
    <property type="match status" value="1"/>
</dbReference>
<dbReference type="InterPro" id="IPR006143">
    <property type="entry name" value="RND_pump_MFP"/>
</dbReference>
<dbReference type="Pfam" id="PF25989">
    <property type="entry name" value="YknX_C"/>
    <property type="match status" value="1"/>
</dbReference>
<dbReference type="GO" id="GO:1990281">
    <property type="term" value="C:efflux pump complex"/>
    <property type="evidence" value="ECO:0007669"/>
    <property type="project" value="TreeGrafter"/>
</dbReference>
<dbReference type="Pfam" id="PF25954">
    <property type="entry name" value="Beta-barrel_RND_2"/>
    <property type="match status" value="1"/>
</dbReference>
<dbReference type="InterPro" id="IPR059052">
    <property type="entry name" value="HH_YbhG-like"/>
</dbReference>
<dbReference type="Gene3D" id="2.40.50.100">
    <property type="match status" value="2"/>
</dbReference>
<dbReference type="PANTHER" id="PTHR30469">
    <property type="entry name" value="MULTIDRUG RESISTANCE PROTEIN MDTA"/>
    <property type="match status" value="1"/>
</dbReference>
<proteinExistence type="inferred from homology"/>
<evidence type="ECO:0000259" key="5">
    <source>
        <dbReference type="Pfam" id="PF25989"/>
    </source>
</evidence>
<dbReference type="Gene3D" id="2.40.420.20">
    <property type="match status" value="1"/>
</dbReference>
<feature type="coiled-coil region" evidence="2">
    <location>
        <begin position="115"/>
        <end position="253"/>
    </location>
</feature>
<evidence type="ECO:0000259" key="4">
    <source>
        <dbReference type="Pfam" id="PF25954"/>
    </source>
</evidence>
<dbReference type="SUPFAM" id="SSF111369">
    <property type="entry name" value="HlyD-like secretion proteins"/>
    <property type="match status" value="2"/>
</dbReference>
<dbReference type="GO" id="GO:0015562">
    <property type="term" value="F:efflux transmembrane transporter activity"/>
    <property type="evidence" value="ECO:0007669"/>
    <property type="project" value="TreeGrafter"/>
</dbReference>
<feature type="domain" description="YknX-like C-terminal permuted SH3-like" evidence="5">
    <location>
        <begin position="379"/>
        <end position="445"/>
    </location>
</feature>
<evidence type="ECO:0000256" key="2">
    <source>
        <dbReference type="SAM" id="Coils"/>
    </source>
</evidence>
<dbReference type="PANTHER" id="PTHR30469:SF15">
    <property type="entry name" value="HLYD FAMILY OF SECRETION PROTEINS"/>
    <property type="match status" value="1"/>
</dbReference>
<evidence type="ECO:0000259" key="3">
    <source>
        <dbReference type="Pfam" id="PF25881"/>
    </source>
</evidence>
<organism evidence="6 7">
    <name type="scientific">Candidatus Segetimicrobium genomatis</name>
    <dbReference type="NCBI Taxonomy" id="2569760"/>
    <lineage>
        <taxon>Bacteria</taxon>
        <taxon>Bacillati</taxon>
        <taxon>Candidatus Sysuimicrobiota</taxon>
        <taxon>Candidatus Sysuimicrobiia</taxon>
        <taxon>Candidatus Sysuimicrobiales</taxon>
        <taxon>Candidatus Segetimicrobiaceae</taxon>
        <taxon>Candidatus Segetimicrobium</taxon>
    </lineage>
</organism>
<accession>A0A537K4R8</accession>
<dbReference type="FunFam" id="2.40.30.170:FF:000010">
    <property type="entry name" value="Efflux RND transporter periplasmic adaptor subunit"/>
    <property type="match status" value="1"/>
</dbReference>
<evidence type="ECO:0000313" key="7">
    <source>
        <dbReference type="Proteomes" id="UP000318509"/>
    </source>
</evidence>
<comment type="similarity">
    <text evidence="1">Belongs to the membrane fusion protein (MFP) (TC 8.A.1) family.</text>
</comment>
<keyword evidence="2" id="KW-0175">Coiled coil</keyword>
<dbReference type="NCBIfam" id="TIGR01730">
    <property type="entry name" value="RND_mfp"/>
    <property type="match status" value="1"/>
</dbReference>
<evidence type="ECO:0000256" key="1">
    <source>
        <dbReference type="ARBA" id="ARBA00009477"/>
    </source>
</evidence>
<dbReference type="PRINTS" id="PR01490">
    <property type="entry name" value="RTXTOXIND"/>
</dbReference>
<evidence type="ECO:0000313" key="6">
    <source>
        <dbReference type="EMBL" id="TMI90763.1"/>
    </source>
</evidence>